<evidence type="ECO:0000256" key="1">
    <source>
        <dbReference type="SAM" id="MobiDB-lite"/>
    </source>
</evidence>
<dbReference type="EMBL" id="BAABDS010000040">
    <property type="protein sequence ID" value="GAA3718720.1"/>
    <property type="molecule type" value="Genomic_DNA"/>
</dbReference>
<gene>
    <name evidence="2" type="ORF">GCM10022421_28590</name>
</gene>
<sequence length="58" mass="6454">MHQPFGRRVMVVSLVINLLLPALRVERQTLLSTESSQPATGRSPARTLSLNWPTPDNT</sequence>
<comment type="caution">
    <text evidence="2">The sequence shown here is derived from an EMBL/GenBank/DDBJ whole genome shotgun (WGS) entry which is preliminary data.</text>
</comment>
<reference evidence="3" key="1">
    <citation type="journal article" date="2019" name="Int. J. Syst. Evol. Microbiol.">
        <title>The Global Catalogue of Microorganisms (GCM) 10K type strain sequencing project: providing services to taxonomists for standard genome sequencing and annotation.</title>
        <authorList>
            <consortium name="The Broad Institute Genomics Platform"/>
            <consortium name="The Broad Institute Genome Sequencing Center for Infectious Disease"/>
            <person name="Wu L."/>
            <person name="Ma J."/>
        </authorList>
    </citation>
    <scope>NUCLEOTIDE SEQUENCE [LARGE SCALE GENOMIC DNA]</scope>
    <source>
        <strain evidence="3">JCM 17329</strain>
    </source>
</reference>
<protein>
    <submittedName>
        <fullName evidence="2">Uncharacterized protein</fullName>
    </submittedName>
</protein>
<evidence type="ECO:0000313" key="3">
    <source>
        <dbReference type="Proteomes" id="UP001501479"/>
    </source>
</evidence>
<dbReference type="RefSeq" id="WP_344965443.1">
    <property type="nucleotide sequence ID" value="NZ_BAABDS010000040.1"/>
</dbReference>
<dbReference type="Proteomes" id="UP001501479">
    <property type="component" value="Unassembled WGS sequence"/>
</dbReference>
<evidence type="ECO:0000313" key="2">
    <source>
        <dbReference type="EMBL" id="GAA3718720.1"/>
    </source>
</evidence>
<accession>A0ABP7EFZ8</accession>
<keyword evidence="3" id="KW-1185">Reference proteome</keyword>
<feature type="region of interest" description="Disordered" evidence="1">
    <location>
        <begin position="31"/>
        <end position="58"/>
    </location>
</feature>
<name>A0ABP7EFZ8_9GAMM</name>
<organism evidence="2 3">
    <name type="scientific">Oceanisphaera sediminis</name>
    <dbReference type="NCBI Taxonomy" id="981381"/>
    <lineage>
        <taxon>Bacteria</taxon>
        <taxon>Pseudomonadati</taxon>
        <taxon>Pseudomonadota</taxon>
        <taxon>Gammaproteobacteria</taxon>
        <taxon>Aeromonadales</taxon>
        <taxon>Aeromonadaceae</taxon>
        <taxon>Oceanisphaera</taxon>
    </lineage>
</organism>
<proteinExistence type="predicted"/>